<evidence type="ECO:0000313" key="3">
    <source>
        <dbReference type="Proteomes" id="UP000800035"/>
    </source>
</evidence>
<keyword evidence="3" id="KW-1185">Reference proteome</keyword>
<protein>
    <submittedName>
        <fullName evidence="2">Uncharacterized protein</fullName>
    </submittedName>
</protein>
<proteinExistence type="predicted"/>
<dbReference type="AlphaFoldDB" id="A0A6A5UBR4"/>
<reference evidence="2" key="1">
    <citation type="journal article" date="2020" name="Stud. Mycol.">
        <title>101 Dothideomycetes genomes: a test case for predicting lifestyles and emergence of pathogens.</title>
        <authorList>
            <person name="Haridas S."/>
            <person name="Albert R."/>
            <person name="Binder M."/>
            <person name="Bloem J."/>
            <person name="Labutti K."/>
            <person name="Salamov A."/>
            <person name="Andreopoulos B."/>
            <person name="Baker S."/>
            <person name="Barry K."/>
            <person name="Bills G."/>
            <person name="Bluhm B."/>
            <person name="Cannon C."/>
            <person name="Castanera R."/>
            <person name="Culley D."/>
            <person name="Daum C."/>
            <person name="Ezra D."/>
            <person name="Gonzalez J."/>
            <person name="Henrissat B."/>
            <person name="Kuo A."/>
            <person name="Liang C."/>
            <person name="Lipzen A."/>
            <person name="Lutzoni F."/>
            <person name="Magnuson J."/>
            <person name="Mondo S."/>
            <person name="Nolan M."/>
            <person name="Ohm R."/>
            <person name="Pangilinan J."/>
            <person name="Park H.-J."/>
            <person name="Ramirez L."/>
            <person name="Alfaro M."/>
            <person name="Sun H."/>
            <person name="Tritt A."/>
            <person name="Yoshinaga Y."/>
            <person name="Zwiers L.-H."/>
            <person name="Turgeon B."/>
            <person name="Goodwin S."/>
            <person name="Spatafora J."/>
            <person name="Crous P."/>
            <person name="Grigoriev I."/>
        </authorList>
    </citation>
    <scope>NUCLEOTIDE SEQUENCE</scope>
    <source>
        <strain evidence="2">CBS 675.92</strain>
    </source>
</reference>
<dbReference type="EMBL" id="ML976981">
    <property type="protein sequence ID" value="KAF1961389.1"/>
    <property type="molecule type" value="Genomic_DNA"/>
</dbReference>
<evidence type="ECO:0000256" key="1">
    <source>
        <dbReference type="SAM" id="MobiDB-lite"/>
    </source>
</evidence>
<sequence>MLSRSDRADEERTSPKRSGRPRQDNPRWHHSICNSFSLRATHSQNNRRRRAIDCGCAYRNLRSLSCTTLALAELCRALQFLVLASGSHWTVMVEEGMRVSGRVTTHVAHEEPSES</sequence>
<dbReference type="Proteomes" id="UP000800035">
    <property type="component" value="Unassembled WGS sequence"/>
</dbReference>
<evidence type="ECO:0000313" key="2">
    <source>
        <dbReference type="EMBL" id="KAF1961389.1"/>
    </source>
</evidence>
<accession>A0A6A5UBR4</accession>
<organism evidence="2 3">
    <name type="scientific">Byssothecium circinans</name>
    <dbReference type="NCBI Taxonomy" id="147558"/>
    <lineage>
        <taxon>Eukaryota</taxon>
        <taxon>Fungi</taxon>
        <taxon>Dikarya</taxon>
        <taxon>Ascomycota</taxon>
        <taxon>Pezizomycotina</taxon>
        <taxon>Dothideomycetes</taxon>
        <taxon>Pleosporomycetidae</taxon>
        <taxon>Pleosporales</taxon>
        <taxon>Massarineae</taxon>
        <taxon>Massarinaceae</taxon>
        <taxon>Byssothecium</taxon>
    </lineage>
</organism>
<feature type="compositionally biased region" description="Basic and acidic residues" evidence="1">
    <location>
        <begin position="1"/>
        <end position="14"/>
    </location>
</feature>
<name>A0A6A5UBR4_9PLEO</name>
<feature type="region of interest" description="Disordered" evidence="1">
    <location>
        <begin position="1"/>
        <end position="28"/>
    </location>
</feature>
<gene>
    <name evidence="2" type="ORF">CC80DRAFT_236690</name>
</gene>